<evidence type="ECO:0000256" key="6">
    <source>
        <dbReference type="ARBA" id="ARBA00022741"/>
    </source>
</evidence>
<sequence length="621" mass="69731">MINQTIPSPTTEDSLYLRFVSEISSYDFIYTPQTTEAEQIMNIVKTKLNILPENIGTAINEDEMIDKFKSKFNESQSNLSPSGYGIVFEETIKSKVLKYKIRSTYISWTTNQLFPILELPGPMYEGSKYLFMGFVALQLTIDKAFILLSVNNKSGLNINDYNLAIQSYPYSNYIQGSLSGLILEALIPLLTVLSFLLMCTYTIKRVVEEKDSGVKELMKIMGLKPWMIWTGWILHNFFVYAISITVITFITCFGTSIGQTTMILNCTNPLLFWILLMTYMIAGVFFCFAISSFFNHPLIALIVGSSVWCISYMLPLHLLNDSPNIIIQTLFTLFPNYAISLAYTPILALETQRKGLQFSTLFTTGKGDNNFSVGLILLMLVVDCLLYGFIAWYIDSVKPGRFGIAKPFNFLCKWPKNKTENIEMAPIGISNSRLFEKPPNNYEVGISVQNLHKHFGNFHAVNGVNLDLYKGQITALLGHNGAGKTTTMSIITGLLSPTYGTVYVNGNDLFKDIDNFRQDLGLCPQHNLLFSYLTTLDHLIFFGMLKGLSLQSAKSKGLQLLKLLNILHKKADLVSNLSGGMKRKVSLAIALAGNPKILILDEPTSGMDPESRREMWDLLIV</sequence>
<dbReference type="PANTHER" id="PTHR19229:SF36">
    <property type="entry name" value="ATP-BINDING CASSETTE SUB-FAMILY A MEMBER 2"/>
    <property type="match status" value="1"/>
</dbReference>
<dbReference type="Proteomes" id="UP000007819">
    <property type="component" value="Chromosome X"/>
</dbReference>
<dbReference type="KEGG" id="api:115035142"/>
<keyword evidence="8 10" id="KW-1133">Transmembrane helix</keyword>
<dbReference type="Gene3D" id="3.40.50.300">
    <property type="entry name" value="P-loop containing nucleotide triphosphate hydrolases"/>
    <property type="match status" value="1"/>
</dbReference>
<dbReference type="PANTHER" id="PTHR19229">
    <property type="entry name" value="ATP-BINDING CASSETTE TRANSPORTER SUBFAMILY A ABCA"/>
    <property type="match status" value="1"/>
</dbReference>
<feature type="transmembrane region" description="Helical" evidence="10">
    <location>
        <begin position="270"/>
        <end position="291"/>
    </location>
</feature>
<feature type="transmembrane region" description="Helical" evidence="10">
    <location>
        <begin position="370"/>
        <end position="394"/>
    </location>
</feature>
<dbReference type="InterPro" id="IPR013525">
    <property type="entry name" value="ABC2_TM"/>
</dbReference>
<dbReference type="GO" id="GO:0016887">
    <property type="term" value="F:ATP hydrolysis activity"/>
    <property type="evidence" value="ECO:0007669"/>
    <property type="project" value="InterPro"/>
</dbReference>
<dbReference type="PROSITE" id="PS50893">
    <property type="entry name" value="ABC_TRANSPORTER_2"/>
    <property type="match status" value="1"/>
</dbReference>
<reference evidence="13" key="1">
    <citation type="submission" date="2010-06" db="EMBL/GenBank/DDBJ databases">
        <authorList>
            <person name="Jiang H."/>
            <person name="Abraham K."/>
            <person name="Ali S."/>
            <person name="Alsbrooks S.L."/>
            <person name="Anim B.N."/>
            <person name="Anosike U.S."/>
            <person name="Attaway T."/>
            <person name="Bandaranaike D.P."/>
            <person name="Battles P.K."/>
            <person name="Bell S.N."/>
            <person name="Bell A.V."/>
            <person name="Beltran B."/>
            <person name="Bickham C."/>
            <person name="Bustamante Y."/>
            <person name="Caleb T."/>
            <person name="Canada A."/>
            <person name="Cardenas V."/>
            <person name="Carter K."/>
            <person name="Chacko J."/>
            <person name="Chandrabose M.N."/>
            <person name="Chavez D."/>
            <person name="Chavez A."/>
            <person name="Chen L."/>
            <person name="Chu H.-S."/>
            <person name="Claassen K.J."/>
            <person name="Cockrell R."/>
            <person name="Collins M."/>
            <person name="Cooper J.A."/>
            <person name="Cree A."/>
            <person name="Curry S.M."/>
            <person name="Da Y."/>
            <person name="Dao M.D."/>
            <person name="Das B."/>
            <person name="Davila M.-L."/>
            <person name="Davy-Carroll L."/>
            <person name="Denson S."/>
            <person name="Dinh H."/>
            <person name="Ebong V.E."/>
            <person name="Edwards J.R."/>
            <person name="Egan A."/>
            <person name="El-Daye J."/>
            <person name="Escobedo L."/>
            <person name="Fernandez S."/>
            <person name="Fernando P.R."/>
            <person name="Flagg N."/>
            <person name="Forbes L.D."/>
            <person name="Fowler R.G."/>
            <person name="Fu Q."/>
            <person name="Gabisi R.A."/>
            <person name="Ganer J."/>
            <person name="Garbino Pronczuk A."/>
            <person name="Garcia R.M."/>
            <person name="Garner T."/>
            <person name="Garrett T.E."/>
            <person name="Gonzalez D.A."/>
            <person name="Hamid H."/>
            <person name="Hawkins E.S."/>
            <person name="Hirani K."/>
            <person name="Hogues M.E."/>
            <person name="Hollins B."/>
            <person name="Hsiao C.-H."/>
            <person name="Jabil R."/>
            <person name="James M.L."/>
            <person name="Jhangiani S.N."/>
            <person name="Johnson B."/>
            <person name="Johnson Q."/>
            <person name="Joshi V."/>
            <person name="Kalu J.B."/>
            <person name="Kam C."/>
            <person name="Kashfia A."/>
            <person name="Keebler J."/>
            <person name="Kisamo H."/>
            <person name="Kovar C.L."/>
            <person name="Lago L.A."/>
            <person name="Lai C.-Y."/>
            <person name="Laidlaw J."/>
            <person name="Lara F."/>
            <person name="Le T.-K."/>
            <person name="Lee S.L."/>
            <person name="Legall F.H."/>
            <person name="Lemon S.J."/>
            <person name="Lewis L.R."/>
            <person name="Li B."/>
            <person name="Liu Y."/>
            <person name="Liu Y.-S."/>
            <person name="Lopez J."/>
            <person name="Lozado R.J."/>
            <person name="Lu J."/>
            <person name="Madu R.C."/>
            <person name="Maheshwari M."/>
            <person name="Maheshwari R."/>
            <person name="Malloy K."/>
            <person name="Martinez E."/>
            <person name="Mathew T."/>
            <person name="Mercado I.C."/>
            <person name="Mercado C."/>
            <person name="Meyer B."/>
            <person name="Montgomery K."/>
            <person name="Morgan M.B."/>
            <person name="Munidasa M."/>
            <person name="Nazareth L.V."/>
            <person name="Nelson J."/>
            <person name="Ng B.M."/>
            <person name="Nguyen N.B."/>
            <person name="Nguyen P.Q."/>
            <person name="Nguyen T."/>
            <person name="Obregon M."/>
            <person name="Okwuonu G.O."/>
            <person name="Onwere C.G."/>
            <person name="Orozco G."/>
            <person name="Parra A."/>
            <person name="Patel S."/>
            <person name="Patil S."/>
            <person name="Perez A."/>
            <person name="Perez Y."/>
            <person name="Pham C."/>
            <person name="Primus E.L."/>
            <person name="Pu L.-L."/>
            <person name="Puazo M."/>
            <person name="Qin X."/>
            <person name="Quiroz J.B."/>
            <person name="Reese J."/>
            <person name="Richards S."/>
            <person name="Rives C.M."/>
            <person name="Robberts R."/>
            <person name="Ruiz S.J."/>
            <person name="Ruiz M.J."/>
            <person name="Santibanez J."/>
            <person name="Schneider B.W."/>
            <person name="Sisson I."/>
            <person name="Smith M."/>
            <person name="Sodergren E."/>
            <person name="Song X.-Z."/>
            <person name="Song B.B."/>
            <person name="Summersgill H."/>
            <person name="Thelus R."/>
            <person name="Thornton R.D."/>
            <person name="Trejos Z.Y."/>
            <person name="Usmani K."/>
            <person name="Vattathil S."/>
            <person name="Villasana D."/>
            <person name="Walker D.L."/>
            <person name="Wang S."/>
            <person name="Wang K."/>
            <person name="White C.S."/>
            <person name="Williams A.C."/>
            <person name="Williamson J."/>
            <person name="Wilson K."/>
            <person name="Woghiren I.O."/>
            <person name="Woodworth J.R."/>
            <person name="Worley K.C."/>
            <person name="Wright R.A."/>
            <person name="Wu W."/>
            <person name="Young L."/>
            <person name="Zhang L."/>
            <person name="Zhang J."/>
            <person name="Zhu Y."/>
            <person name="Muzny D.M."/>
            <person name="Weinstock G."/>
            <person name="Gibbs R.A."/>
        </authorList>
    </citation>
    <scope>NUCLEOTIDE SEQUENCE [LARGE SCALE GENOMIC DNA]</scope>
    <source>
        <strain evidence="13">LSR1</strain>
    </source>
</reference>
<keyword evidence="6" id="KW-0547">Nucleotide-binding</keyword>
<keyword evidence="9 10" id="KW-0472">Membrane</keyword>
<comment type="similarity">
    <text evidence="2">Belongs to the ABC transporter superfamily. ABCA family.</text>
</comment>
<dbReference type="SMART" id="SM00382">
    <property type="entry name" value="AAA"/>
    <property type="match status" value="1"/>
</dbReference>
<accession>A0A8R2JXN3</accession>
<dbReference type="InterPro" id="IPR003439">
    <property type="entry name" value="ABC_transporter-like_ATP-bd"/>
</dbReference>
<keyword evidence="5" id="KW-0677">Repeat</keyword>
<keyword evidence="13" id="KW-1185">Reference proteome</keyword>
<keyword evidence="3" id="KW-0813">Transport</keyword>
<feature type="transmembrane region" description="Helical" evidence="10">
    <location>
        <begin position="325"/>
        <end position="349"/>
    </location>
</feature>
<feature type="domain" description="ABC transporter" evidence="11">
    <location>
        <begin position="446"/>
        <end position="621"/>
    </location>
</feature>
<organism evidence="12 13">
    <name type="scientific">Acyrthosiphon pisum</name>
    <name type="common">Pea aphid</name>
    <dbReference type="NCBI Taxonomy" id="7029"/>
    <lineage>
        <taxon>Eukaryota</taxon>
        <taxon>Metazoa</taxon>
        <taxon>Ecdysozoa</taxon>
        <taxon>Arthropoda</taxon>
        <taxon>Hexapoda</taxon>
        <taxon>Insecta</taxon>
        <taxon>Pterygota</taxon>
        <taxon>Neoptera</taxon>
        <taxon>Paraneoptera</taxon>
        <taxon>Hemiptera</taxon>
        <taxon>Sternorrhyncha</taxon>
        <taxon>Aphidomorpha</taxon>
        <taxon>Aphidoidea</taxon>
        <taxon>Aphididae</taxon>
        <taxon>Macrosiphini</taxon>
        <taxon>Acyrthosiphon</taxon>
    </lineage>
</organism>
<dbReference type="InterPro" id="IPR026082">
    <property type="entry name" value="ABCA"/>
</dbReference>
<evidence type="ECO:0000256" key="5">
    <source>
        <dbReference type="ARBA" id="ARBA00022737"/>
    </source>
</evidence>
<evidence type="ECO:0000256" key="7">
    <source>
        <dbReference type="ARBA" id="ARBA00022840"/>
    </source>
</evidence>
<dbReference type="InterPro" id="IPR003593">
    <property type="entry name" value="AAA+_ATPase"/>
</dbReference>
<dbReference type="OrthoDB" id="8061355at2759"/>
<feature type="transmembrane region" description="Helical" evidence="10">
    <location>
        <begin position="228"/>
        <end position="250"/>
    </location>
</feature>
<evidence type="ECO:0000256" key="3">
    <source>
        <dbReference type="ARBA" id="ARBA00022448"/>
    </source>
</evidence>
<evidence type="ECO:0000259" key="11">
    <source>
        <dbReference type="PROSITE" id="PS50893"/>
    </source>
</evidence>
<dbReference type="InterPro" id="IPR027417">
    <property type="entry name" value="P-loop_NTPase"/>
</dbReference>
<name>A0A8R2JXN3_ACYPI</name>
<evidence type="ECO:0000256" key="10">
    <source>
        <dbReference type="SAM" id="Phobius"/>
    </source>
</evidence>
<dbReference type="CDD" id="cd03263">
    <property type="entry name" value="ABC_subfamily_A"/>
    <property type="match status" value="1"/>
</dbReference>
<evidence type="ECO:0000313" key="12">
    <source>
        <dbReference type="EnsemblMetazoa" id="XP_029348690.1"/>
    </source>
</evidence>
<dbReference type="GO" id="GO:0016020">
    <property type="term" value="C:membrane"/>
    <property type="evidence" value="ECO:0007669"/>
    <property type="project" value="UniProtKB-SubCell"/>
</dbReference>
<evidence type="ECO:0000313" key="13">
    <source>
        <dbReference type="Proteomes" id="UP000007819"/>
    </source>
</evidence>
<dbReference type="InterPro" id="IPR017871">
    <property type="entry name" value="ABC_transporter-like_CS"/>
</dbReference>
<feature type="transmembrane region" description="Helical" evidence="10">
    <location>
        <begin position="298"/>
        <end position="319"/>
    </location>
</feature>
<evidence type="ECO:0000256" key="9">
    <source>
        <dbReference type="ARBA" id="ARBA00023136"/>
    </source>
</evidence>
<dbReference type="Pfam" id="PF00005">
    <property type="entry name" value="ABC_tran"/>
    <property type="match status" value="1"/>
</dbReference>
<dbReference type="GO" id="GO:0005319">
    <property type="term" value="F:lipid transporter activity"/>
    <property type="evidence" value="ECO:0007669"/>
    <property type="project" value="TreeGrafter"/>
</dbReference>
<dbReference type="GeneID" id="115035142"/>
<evidence type="ECO:0000256" key="4">
    <source>
        <dbReference type="ARBA" id="ARBA00022692"/>
    </source>
</evidence>
<dbReference type="EnsemblMetazoa" id="XM_029492830.1">
    <property type="protein sequence ID" value="XP_029348690.1"/>
    <property type="gene ID" value="LOC115035142"/>
</dbReference>
<dbReference type="Pfam" id="PF12698">
    <property type="entry name" value="ABC2_membrane_3"/>
    <property type="match status" value="1"/>
</dbReference>
<dbReference type="AlphaFoldDB" id="A0A8R2JXN3"/>
<dbReference type="RefSeq" id="XP_029348690.1">
    <property type="nucleotide sequence ID" value="XM_029492830.1"/>
</dbReference>
<evidence type="ECO:0000256" key="2">
    <source>
        <dbReference type="ARBA" id="ARBA00008869"/>
    </source>
</evidence>
<feature type="transmembrane region" description="Helical" evidence="10">
    <location>
        <begin position="185"/>
        <end position="207"/>
    </location>
</feature>
<keyword evidence="7" id="KW-0067">ATP-binding</keyword>
<dbReference type="SUPFAM" id="SSF52540">
    <property type="entry name" value="P-loop containing nucleoside triphosphate hydrolases"/>
    <property type="match status" value="1"/>
</dbReference>
<evidence type="ECO:0000256" key="8">
    <source>
        <dbReference type="ARBA" id="ARBA00022989"/>
    </source>
</evidence>
<proteinExistence type="inferred from homology"/>
<dbReference type="PROSITE" id="PS00211">
    <property type="entry name" value="ABC_TRANSPORTER_1"/>
    <property type="match status" value="1"/>
</dbReference>
<keyword evidence="4 10" id="KW-0812">Transmembrane</keyword>
<dbReference type="GO" id="GO:0140359">
    <property type="term" value="F:ABC-type transporter activity"/>
    <property type="evidence" value="ECO:0007669"/>
    <property type="project" value="InterPro"/>
</dbReference>
<reference evidence="12" key="2">
    <citation type="submission" date="2022-06" db="UniProtKB">
        <authorList>
            <consortium name="EnsemblMetazoa"/>
        </authorList>
    </citation>
    <scope>IDENTIFICATION</scope>
</reference>
<comment type="subcellular location">
    <subcellularLocation>
        <location evidence="1">Membrane</location>
        <topology evidence="1">Multi-pass membrane protein</topology>
    </subcellularLocation>
</comment>
<dbReference type="GO" id="GO:0005524">
    <property type="term" value="F:ATP binding"/>
    <property type="evidence" value="ECO:0007669"/>
    <property type="project" value="UniProtKB-KW"/>
</dbReference>
<evidence type="ECO:0000256" key="1">
    <source>
        <dbReference type="ARBA" id="ARBA00004141"/>
    </source>
</evidence>
<protein>
    <recommendedName>
        <fullName evidence="11">ABC transporter domain-containing protein</fullName>
    </recommendedName>
</protein>